<accession>A0A401PL76</accession>
<sequence length="154" mass="15064">MQPIIGAGGAAASKAAKYRGLGIGAQTGIGAGIRPGIGAGIWPGYGGGVWPGVGVGVRPGFGVGVQPGIGIGGLQPGFGAKAAKLGLRQGGYGGSLPYYQPGVGNGYGAGTGRLGGLQTAGKPPKQYGPLSQFGYPYGRGSPCAMGKYCGRRRK</sequence>
<keyword evidence="2" id="KW-1185">Reference proteome</keyword>
<dbReference type="AlphaFoldDB" id="A0A401PL76"/>
<evidence type="ECO:0008006" key="3">
    <source>
        <dbReference type="Google" id="ProtNLM"/>
    </source>
</evidence>
<comment type="caution">
    <text evidence="1">The sequence shown here is derived from an EMBL/GenBank/DDBJ whole genome shotgun (WGS) entry which is preliminary data.</text>
</comment>
<proteinExistence type="predicted"/>
<dbReference type="EMBL" id="BFAA01000768">
    <property type="protein sequence ID" value="GCB73870.1"/>
    <property type="molecule type" value="Genomic_DNA"/>
</dbReference>
<gene>
    <name evidence="1" type="ORF">scyTo_0002952</name>
</gene>
<evidence type="ECO:0000313" key="1">
    <source>
        <dbReference type="EMBL" id="GCB73870.1"/>
    </source>
</evidence>
<dbReference type="Proteomes" id="UP000288216">
    <property type="component" value="Unassembled WGS sequence"/>
</dbReference>
<reference evidence="1 2" key="1">
    <citation type="journal article" date="2018" name="Nat. Ecol. Evol.">
        <title>Shark genomes provide insights into elasmobranch evolution and the origin of vertebrates.</title>
        <authorList>
            <person name="Hara Y"/>
            <person name="Yamaguchi K"/>
            <person name="Onimaru K"/>
            <person name="Kadota M"/>
            <person name="Koyanagi M"/>
            <person name="Keeley SD"/>
            <person name="Tatsumi K"/>
            <person name="Tanaka K"/>
            <person name="Motone F"/>
            <person name="Kageyama Y"/>
            <person name="Nozu R"/>
            <person name="Adachi N"/>
            <person name="Nishimura O"/>
            <person name="Nakagawa R"/>
            <person name="Tanegashima C"/>
            <person name="Kiyatake I"/>
            <person name="Matsumoto R"/>
            <person name="Murakumo K"/>
            <person name="Nishida K"/>
            <person name="Terakita A"/>
            <person name="Kuratani S"/>
            <person name="Sato K"/>
            <person name="Hyodo S Kuraku.S."/>
        </authorList>
    </citation>
    <scope>NUCLEOTIDE SEQUENCE [LARGE SCALE GENOMIC DNA]</scope>
</reference>
<organism evidence="1 2">
    <name type="scientific">Scyliorhinus torazame</name>
    <name type="common">Cloudy catshark</name>
    <name type="synonym">Catulus torazame</name>
    <dbReference type="NCBI Taxonomy" id="75743"/>
    <lineage>
        <taxon>Eukaryota</taxon>
        <taxon>Metazoa</taxon>
        <taxon>Chordata</taxon>
        <taxon>Craniata</taxon>
        <taxon>Vertebrata</taxon>
        <taxon>Chondrichthyes</taxon>
        <taxon>Elasmobranchii</taxon>
        <taxon>Galeomorphii</taxon>
        <taxon>Galeoidea</taxon>
        <taxon>Carcharhiniformes</taxon>
        <taxon>Scyliorhinidae</taxon>
        <taxon>Scyliorhinus</taxon>
    </lineage>
</organism>
<dbReference type="OrthoDB" id="9950924at2759"/>
<protein>
    <recommendedName>
        <fullName evidence="3">Tropoelastin</fullName>
    </recommendedName>
</protein>
<name>A0A401PL76_SCYTO</name>
<evidence type="ECO:0000313" key="2">
    <source>
        <dbReference type="Proteomes" id="UP000288216"/>
    </source>
</evidence>